<dbReference type="Gene3D" id="3.40.50.10220">
    <property type="entry name" value="DNA polymerase III, psi subunit"/>
    <property type="match status" value="1"/>
</dbReference>
<keyword evidence="2" id="KW-1185">Reference proteome</keyword>
<dbReference type="Pfam" id="PF03603">
    <property type="entry name" value="DNA_III_psi"/>
    <property type="match status" value="1"/>
</dbReference>
<comment type="caution">
    <text evidence="1">The sequence shown here is derived from an EMBL/GenBank/DDBJ whole genome shotgun (WGS) entry which is preliminary data.</text>
</comment>
<name>A0ABT0N2C1_9GAMM</name>
<evidence type="ECO:0000313" key="1">
    <source>
        <dbReference type="EMBL" id="MCL2912596.1"/>
    </source>
</evidence>
<keyword evidence="1" id="KW-0808">Transferase</keyword>
<proteinExistence type="predicted"/>
<dbReference type="EMBL" id="JAKIKT010000001">
    <property type="protein sequence ID" value="MCL2912596.1"/>
    <property type="molecule type" value="Genomic_DNA"/>
</dbReference>
<evidence type="ECO:0000313" key="2">
    <source>
        <dbReference type="Proteomes" id="UP001202831"/>
    </source>
</evidence>
<dbReference type="Proteomes" id="UP001202831">
    <property type="component" value="Unassembled WGS sequence"/>
</dbReference>
<dbReference type="InterPro" id="IPR036654">
    <property type="entry name" value="DNA_pol_III_psi_sf"/>
</dbReference>
<accession>A0ABT0N2C1</accession>
<reference evidence="1 2" key="1">
    <citation type="submission" date="2022-01" db="EMBL/GenBank/DDBJ databases">
        <title>Whole genome-based taxonomy of the Shewanellaceae.</title>
        <authorList>
            <person name="Martin-Rodriguez A.J."/>
        </authorList>
    </citation>
    <scope>NUCLEOTIDE SEQUENCE [LARGE SCALE GENOMIC DNA]</scope>
    <source>
        <strain evidence="1 2">DSM 21332</strain>
    </source>
</reference>
<organism evidence="1 2">
    <name type="scientific">Shewanella corallii</name>
    <dbReference type="NCBI Taxonomy" id="560080"/>
    <lineage>
        <taxon>Bacteria</taxon>
        <taxon>Pseudomonadati</taxon>
        <taxon>Pseudomonadota</taxon>
        <taxon>Gammaproteobacteria</taxon>
        <taxon>Alteromonadales</taxon>
        <taxon>Shewanellaceae</taxon>
        <taxon>Shewanella</taxon>
    </lineage>
</organism>
<keyword evidence="1" id="KW-0548">Nucleotidyltransferase</keyword>
<dbReference type="SUPFAM" id="SSF102220">
    <property type="entry name" value="DNA polymerase III psi subunit"/>
    <property type="match status" value="1"/>
</dbReference>
<dbReference type="EC" id="2.7.7.7" evidence="1"/>
<protein>
    <submittedName>
        <fullName evidence="1">DNA polymerase III subunit psi</fullName>
        <ecNumber evidence="1">2.7.7.7</ecNumber>
    </submittedName>
</protein>
<gene>
    <name evidence="1" type="ORF">L2725_02145</name>
</gene>
<sequence length="121" mass="13975">MKQQDYLDAMGISRWRPRTGEPRNLLLCDDPRQLDGHPLVAAVLKVLDIDPEHIHIVDQMQTGDRVIWDMRLMNRPHKPGTIYSSPLSKLLAGSEGKRALWQQIWQWQQARQQQAATVADK</sequence>
<dbReference type="RefSeq" id="WP_249247426.1">
    <property type="nucleotide sequence ID" value="NZ_JAKIKT010000001.1"/>
</dbReference>
<dbReference type="InterPro" id="IPR004615">
    <property type="entry name" value="DNA_pol_III_psi"/>
</dbReference>
<dbReference type="GO" id="GO:0003887">
    <property type="term" value="F:DNA-directed DNA polymerase activity"/>
    <property type="evidence" value="ECO:0007669"/>
    <property type="project" value="UniProtKB-EC"/>
</dbReference>